<dbReference type="AlphaFoldDB" id="T1HW76"/>
<dbReference type="VEuPathDB" id="VectorBase:RPRC008296"/>
<keyword evidence="2" id="KW-1185">Reference proteome</keyword>
<reference evidence="1" key="1">
    <citation type="submission" date="2015-05" db="UniProtKB">
        <authorList>
            <consortium name="EnsemblMetazoa"/>
        </authorList>
    </citation>
    <scope>IDENTIFICATION</scope>
</reference>
<accession>T1HW76</accession>
<proteinExistence type="predicted"/>
<organism evidence="1 2">
    <name type="scientific">Rhodnius prolixus</name>
    <name type="common">Triatomid bug</name>
    <dbReference type="NCBI Taxonomy" id="13249"/>
    <lineage>
        <taxon>Eukaryota</taxon>
        <taxon>Metazoa</taxon>
        <taxon>Ecdysozoa</taxon>
        <taxon>Arthropoda</taxon>
        <taxon>Hexapoda</taxon>
        <taxon>Insecta</taxon>
        <taxon>Pterygota</taxon>
        <taxon>Neoptera</taxon>
        <taxon>Paraneoptera</taxon>
        <taxon>Hemiptera</taxon>
        <taxon>Heteroptera</taxon>
        <taxon>Panheteroptera</taxon>
        <taxon>Cimicomorpha</taxon>
        <taxon>Reduviidae</taxon>
        <taxon>Triatominae</taxon>
        <taxon>Rhodnius</taxon>
    </lineage>
</organism>
<dbReference type="InParanoid" id="T1HW76"/>
<dbReference type="HOGENOM" id="CLU_875255_0_0_1"/>
<name>T1HW76_RHOPR</name>
<evidence type="ECO:0000313" key="2">
    <source>
        <dbReference type="Proteomes" id="UP000015103"/>
    </source>
</evidence>
<protein>
    <submittedName>
        <fullName evidence="1">Uncharacterized protein</fullName>
    </submittedName>
</protein>
<dbReference type="EnsemblMetazoa" id="RPRC008296-RA">
    <property type="protein sequence ID" value="RPRC008296-PA"/>
    <property type="gene ID" value="RPRC008296"/>
</dbReference>
<evidence type="ECO:0000313" key="1">
    <source>
        <dbReference type="EnsemblMetazoa" id="RPRC008296-PA"/>
    </source>
</evidence>
<dbReference type="OMA" id="CESVPNL"/>
<dbReference type="EMBL" id="ACPB03012622">
    <property type="status" value="NOT_ANNOTATED_CDS"/>
    <property type="molecule type" value="Genomic_DNA"/>
</dbReference>
<sequence length="318" mass="30814">MKSVLCLLACVAYVSATGLLHGVVHDDGQWRPWLDGSVHGASPGLATAALGAASVGHGHLGAAGLVGGVGHLGGAGLLGGVGHLGGAGLLGGVGHLGGAGLLGGVGHLGGVGLLGVGHLGAGHLLHKRSLGLGVLGHGVLGHGVYGHGVVNPNALNVPLDTVHVAAAKNAQLVQQAAEGARNVLGHGVPAALPADTHAVAVGKVAHAVAHDTELATHSALVGAHGGWAGLGGWGGHGGWGGLGGWGGHGVGAWGGYGAGWGGHGAHWGGHGCGSVCSKESNMLNSTGQNMNILKTLTHNNYIKRTPQPPRIGSALRHC</sequence>
<dbReference type="Proteomes" id="UP000015103">
    <property type="component" value="Unassembled WGS sequence"/>
</dbReference>